<evidence type="ECO:0000313" key="5">
    <source>
        <dbReference type="Proteomes" id="UP000030661"/>
    </source>
</evidence>
<feature type="transmembrane region" description="Helical" evidence="2">
    <location>
        <begin position="98"/>
        <end position="119"/>
    </location>
</feature>
<dbReference type="Proteomes" id="UP000030661">
    <property type="component" value="Unassembled WGS sequence"/>
</dbReference>
<dbReference type="SUPFAM" id="SSF52540">
    <property type="entry name" value="P-loop containing nucleoside triphosphate hydrolases"/>
    <property type="match status" value="1"/>
</dbReference>
<feature type="transmembrane region" description="Helical" evidence="2">
    <location>
        <begin position="7"/>
        <end position="29"/>
    </location>
</feature>
<dbReference type="GO" id="GO:0016887">
    <property type="term" value="F:ATP hydrolysis activity"/>
    <property type="evidence" value="ECO:0007669"/>
    <property type="project" value="InterPro"/>
</dbReference>
<evidence type="ECO:0000256" key="1">
    <source>
        <dbReference type="SAM" id="MobiDB-lite"/>
    </source>
</evidence>
<evidence type="ECO:0000256" key="2">
    <source>
        <dbReference type="SAM" id="Phobius"/>
    </source>
</evidence>
<organism evidence="4">
    <name type="scientific">Vecturithrix granuli</name>
    <dbReference type="NCBI Taxonomy" id="1499967"/>
    <lineage>
        <taxon>Bacteria</taxon>
        <taxon>Candidatus Moduliflexota</taxon>
        <taxon>Candidatus Vecturitrichia</taxon>
        <taxon>Candidatus Vecturitrichales</taxon>
        <taxon>Candidatus Vecturitrichaceae</taxon>
        <taxon>Candidatus Vecturithrix</taxon>
    </lineage>
</organism>
<accession>A0A081C496</accession>
<feature type="region of interest" description="Disordered" evidence="1">
    <location>
        <begin position="486"/>
        <end position="513"/>
    </location>
</feature>
<dbReference type="InterPro" id="IPR027417">
    <property type="entry name" value="P-loop_NTPase"/>
</dbReference>
<keyword evidence="5" id="KW-1185">Reference proteome</keyword>
<dbReference type="EMBL" id="DF820470">
    <property type="protein sequence ID" value="GAK59401.1"/>
    <property type="molecule type" value="Genomic_DNA"/>
</dbReference>
<dbReference type="AlphaFoldDB" id="A0A081C496"/>
<name>A0A081C496_VECG1</name>
<keyword evidence="2" id="KW-0812">Transmembrane</keyword>
<dbReference type="Pfam" id="PF13401">
    <property type="entry name" value="AAA_22"/>
    <property type="match status" value="1"/>
</dbReference>
<dbReference type="Gene3D" id="3.40.50.300">
    <property type="entry name" value="P-loop containing nucleotide triphosphate hydrolases"/>
    <property type="match status" value="1"/>
</dbReference>
<proteinExistence type="predicted"/>
<evidence type="ECO:0000313" key="4">
    <source>
        <dbReference type="EMBL" id="GAK59401.1"/>
    </source>
</evidence>
<sequence length="513" mass="57037">MKHLVKILALVIPGIALVFLLLSIIWNTIVSSHLKQLDKTLLSPTTLEATQEALTEKASYQAAEFRAKRVKEEAESHYEIERLRLKIEMLPRYAALNFYSIIGIISVFALSLIVLAYGYAKAKIQQSSICTARIGQHSEIPVHYQDLPNFYPIAVNLSLAEIQASISNSHENAYQMSRQMIEDITSYTRAIAGKRGLCSSAVSFSQDHPPALVTATFPTQVAELLKNGVIASGKSLFLGYNHQGQAQYRTLYELKTLAVAGWQGSGKTRSLAYLAASSVLAANARAYIIDPHQHQPESLSSLLQPLVNTSHVSIINPFHTPKLLKELHATLKRRMNGDEPANPGILLVIDELAGLASMEYFNLLLAFLEQCTEEASKTNMVFMGSSEKWTIRNFHGREDIRNYMRSMLIHKTKLSQTELLLEDAQDRLLIKQLHQPGEALLMTDYHAPTVVTLPMCTHEDIQSIASIVGNNETADDDRLYALGMKNDGRKKNSAKSSTQVKMMTGGMRKLSQA</sequence>
<feature type="domain" description="ORC1/DEAH AAA+ ATPase" evidence="3">
    <location>
        <begin position="257"/>
        <end position="387"/>
    </location>
</feature>
<gene>
    <name evidence="4" type="ORF">U27_06385</name>
</gene>
<evidence type="ECO:0000259" key="3">
    <source>
        <dbReference type="Pfam" id="PF13401"/>
    </source>
</evidence>
<keyword evidence="2" id="KW-0472">Membrane</keyword>
<protein>
    <recommendedName>
        <fullName evidence="3">ORC1/DEAH AAA+ ATPase domain-containing protein</fullName>
    </recommendedName>
</protein>
<dbReference type="InterPro" id="IPR049945">
    <property type="entry name" value="AAA_22"/>
</dbReference>
<keyword evidence="2" id="KW-1133">Transmembrane helix</keyword>
<reference evidence="4" key="1">
    <citation type="journal article" date="2015" name="PeerJ">
        <title>First genomic representation of candidate bacterial phylum KSB3 points to enhanced environmental sensing as a trigger of wastewater bulking.</title>
        <authorList>
            <person name="Sekiguchi Y."/>
            <person name="Ohashi A."/>
            <person name="Parks D.H."/>
            <person name="Yamauchi T."/>
            <person name="Tyson G.W."/>
            <person name="Hugenholtz P."/>
        </authorList>
    </citation>
    <scope>NUCLEOTIDE SEQUENCE [LARGE SCALE GENOMIC DNA]</scope>
</reference>
<dbReference type="HOGENOM" id="CLU_530688_0_0_0"/>